<feature type="region of interest" description="Disordered" evidence="1">
    <location>
        <begin position="115"/>
        <end position="135"/>
    </location>
</feature>
<keyword evidence="2" id="KW-0732">Signal</keyword>
<feature type="signal peptide" evidence="2">
    <location>
        <begin position="1"/>
        <end position="27"/>
    </location>
</feature>
<dbReference type="Proteomes" id="UP000184287">
    <property type="component" value="Unassembled WGS sequence"/>
</dbReference>
<keyword evidence="4" id="KW-1185">Reference proteome</keyword>
<evidence type="ECO:0000256" key="2">
    <source>
        <dbReference type="SAM" id="SignalP"/>
    </source>
</evidence>
<organism evidence="3 4">
    <name type="scientific">Pedobacter caeni</name>
    <dbReference type="NCBI Taxonomy" id="288992"/>
    <lineage>
        <taxon>Bacteria</taxon>
        <taxon>Pseudomonadati</taxon>
        <taxon>Bacteroidota</taxon>
        <taxon>Sphingobacteriia</taxon>
        <taxon>Sphingobacteriales</taxon>
        <taxon>Sphingobacteriaceae</taxon>
        <taxon>Pedobacter</taxon>
    </lineage>
</organism>
<evidence type="ECO:0008006" key="5">
    <source>
        <dbReference type="Google" id="ProtNLM"/>
    </source>
</evidence>
<accession>A0A1M4U8N1</accession>
<sequence>MAMKRKINILFNAVLVLLFSVTTMASAQMKLNPGVVSFQQNGKSYTAKVTNGHAMIGIDKKAIFGLNCSVEQDNRLLSVSIDIKKMGEFKPGKTRLGKMDDQELGNFAVFINTGDGNADPNDPDTGAASPKDVSADAETGSFTLTTVQVQGNTAVISGSFEFSGKNSIEEGAEKNISVKGSFANVQVRCLSPNLLKKQ</sequence>
<dbReference type="EMBL" id="FQUQ01000001">
    <property type="protein sequence ID" value="SHE53231.1"/>
    <property type="molecule type" value="Genomic_DNA"/>
</dbReference>
<feature type="chain" id="PRO_5012906079" description="YceI-like domain-containing protein" evidence="2">
    <location>
        <begin position="28"/>
        <end position="198"/>
    </location>
</feature>
<protein>
    <recommendedName>
        <fullName evidence="5">YceI-like domain-containing protein</fullName>
    </recommendedName>
</protein>
<proteinExistence type="predicted"/>
<evidence type="ECO:0000256" key="1">
    <source>
        <dbReference type="SAM" id="MobiDB-lite"/>
    </source>
</evidence>
<gene>
    <name evidence="3" type="ORF">SAMN04488522_101474</name>
</gene>
<name>A0A1M4U8N1_9SPHI</name>
<dbReference type="AlphaFoldDB" id="A0A1M4U8N1"/>
<evidence type="ECO:0000313" key="3">
    <source>
        <dbReference type="EMBL" id="SHE53231.1"/>
    </source>
</evidence>
<reference evidence="4" key="1">
    <citation type="submission" date="2016-11" db="EMBL/GenBank/DDBJ databases">
        <authorList>
            <person name="Varghese N."/>
            <person name="Submissions S."/>
        </authorList>
    </citation>
    <scope>NUCLEOTIDE SEQUENCE [LARGE SCALE GENOMIC DNA]</scope>
    <source>
        <strain evidence="4">DSM 16990</strain>
    </source>
</reference>
<evidence type="ECO:0000313" key="4">
    <source>
        <dbReference type="Proteomes" id="UP000184287"/>
    </source>
</evidence>